<dbReference type="NCBIfam" id="TIGR00519">
    <property type="entry name" value="asnASE_I"/>
    <property type="match status" value="1"/>
</dbReference>
<evidence type="ECO:0000313" key="9">
    <source>
        <dbReference type="EMBL" id="MCU6686896.1"/>
    </source>
</evidence>
<feature type="domain" description="Asparaginase/glutaminase C-terminal" evidence="8">
    <location>
        <begin position="206"/>
        <end position="321"/>
    </location>
</feature>
<evidence type="ECO:0000256" key="4">
    <source>
        <dbReference type="ARBA" id="ARBA00049366"/>
    </source>
</evidence>
<evidence type="ECO:0000256" key="3">
    <source>
        <dbReference type="ARBA" id="ARBA00022801"/>
    </source>
</evidence>
<accession>A0ABT2RNI2</accession>
<dbReference type="InterPro" id="IPR040919">
    <property type="entry name" value="Asparaginase_C"/>
</dbReference>
<dbReference type="InterPro" id="IPR027475">
    <property type="entry name" value="Asparaginase/glutaminase_AS2"/>
</dbReference>
<dbReference type="PIRSF" id="PIRSF500176">
    <property type="entry name" value="L_ASNase"/>
    <property type="match status" value="1"/>
</dbReference>
<dbReference type="CDD" id="cd08963">
    <property type="entry name" value="L-asparaginase_I"/>
    <property type="match status" value="1"/>
</dbReference>
<evidence type="ECO:0000259" key="7">
    <source>
        <dbReference type="Pfam" id="PF00710"/>
    </source>
</evidence>
<dbReference type="RefSeq" id="WP_158370294.1">
    <property type="nucleotide sequence ID" value="NZ_JAOQJU010000011.1"/>
</dbReference>
<evidence type="ECO:0000256" key="6">
    <source>
        <dbReference type="PROSITE-ProRule" id="PRU10100"/>
    </source>
</evidence>
<name>A0ABT2RNI2_9FIRM</name>
<evidence type="ECO:0000256" key="1">
    <source>
        <dbReference type="ARBA" id="ARBA00010518"/>
    </source>
</evidence>
<reference evidence="9 10" key="1">
    <citation type="journal article" date="2021" name="ISME Commun">
        <title>Automated analysis of genomic sequences facilitates high-throughput and comprehensive description of bacteria.</title>
        <authorList>
            <person name="Hitch T.C.A."/>
        </authorList>
    </citation>
    <scope>NUCLEOTIDE SEQUENCE [LARGE SCALE GENOMIC DNA]</scope>
    <source>
        <strain evidence="9 10">Sanger_03</strain>
    </source>
</reference>
<keyword evidence="10" id="KW-1185">Reference proteome</keyword>
<dbReference type="InterPro" id="IPR027474">
    <property type="entry name" value="L-asparaginase_N"/>
</dbReference>
<organism evidence="9 10">
    <name type="scientific">Dorea acetigenes</name>
    <dbReference type="NCBI Taxonomy" id="2981787"/>
    <lineage>
        <taxon>Bacteria</taxon>
        <taxon>Bacillati</taxon>
        <taxon>Bacillota</taxon>
        <taxon>Clostridia</taxon>
        <taxon>Lachnospirales</taxon>
        <taxon>Lachnospiraceae</taxon>
        <taxon>Dorea</taxon>
    </lineage>
</organism>
<feature type="active site" evidence="5">
    <location>
        <position position="13"/>
    </location>
</feature>
<dbReference type="PANTHER" id="PTHR11707:SF28">
    <property type="entry name" value="60 KDA LYSOPHOSPHOLIPASE"/>
    <property type="match status" value="1"/>
</dbReference>
<feature type="domain" description="L-asparaginase N-terminal" evidence="7">
    <location>
        <begin position="4"/>
        <end position="182"/>
    </location>
</feature>
<dbReference type="SFLD" id="SFLDS00057">
    <property type="entry name" value="Glutaminase/Asparaginase"/>
    <property type="match status" value="1"/>
</dbReference>
<dbReference type="SUPFAM" id="SSF53774">
    <property type="entry name" value="Glutaminase/Asparaginase"/>
    <property type="match status" value="1"/>
</dbReference>
<dbReference type="Gene3D" id="3.40.50.40">
    <property type="match status" value="1"/>
</dbReference>
<dbReference type="PANTHER" id="PTHR11707">
    <property type="entry name" value="L-ASPARAGINASE"/>
    <property type="match status" value="1"/>
</dbReference>
<dbReference type="EC" id="3.5.1.1" evidence="2"/>
<dbReference type="Pfam" id="PF00710">
    <property type="entry name" value="Asparaginase"/>
    <property type="match status" value="1"/>
</dbReference>
<keyword evidence="3" id="KW-0378">Hydrolase</keyword>
<dbReference type="PRINTS" id="PR00139">
    <property type="entry name" value="ASNGLNASE"/>
</dbReference>
<dbReference type="Gene3D" id="3.40.50.1170">
    <property type="entry name" value="L-asparaginase, N-terminal domain"/>
    <property type="match status" value="1"/>
</dbReference>
<dbReference type="InterPro" id="IPR041725">
    <property type="entry name" value="L-asparaginase_I"/>
</dbReference>
<sequence length="335" mass="37100">MKKKILLIATGGTIASLPTENGLAPALTSGELLAYAPDMRIPCEIDSIQICSIDSTDVTPEIWLLIARTVEQHYENYDGFVICHGTDTMAYSASALSYLIQDSAKPIVFTGAQKPISMEITDAKTNLRDSILYACQEDSHGVSLVFDGKVIAGTRAKKVNSKSYHAFASINYPELAVIRDERMIRYIPVPAPAKPVTFYHNMKESVFLLKLTPGMSADILSAIFEKYDCIILESFGVGGIPHGLLDEFYRILHSCPAGEKIVVMTTQVVGEGSDVGIYEVGQRVKQSIDCLEAYDMTLESVFAKMMWLLAIPGLTWEERKERFYQTINYDIAPPM</sequence>
<evidence type="ECO:0000256" key="2">
    <source>
        <dbReference type="ARBA" id="ARBA00012920"/>
    </source>
</evidence>
<comment type="catalytic activity">
    <reaction evidence="4">
        <text>L-asparagine + H2O = L-aspartate + NH4(+)</text>
        <dbReference type="Rhea" id="RHEA:21016"/>
        <dbReference type="ChEBI" id="CHEBI:15377"/>
        <dbReference type="ChEBI" id="CHEBI:28938"/>
        <dbReference type="ChEBI" id="CHEBI:29991"/>
        <dbReference type="ChEBI" id="CHEBI:58048"/>
        <dbReference type="EC" id="3.5.1.1"/>
    </reaction>
</comment>
<proteinExistence type="inferred from homology"/>
<dbReference type="InterPro" id="IPR036152">
    <property type="entry name" value="Asp/glu_Ase-like_sf"/>
</dbReference>
<evidence type="ECO:0000256" key="5">
    <source>
        <dbReference type="PROSITE-ProRule" id="PRU10099"/>
    </source>
</evidence>
<dbReference type="PROSITE" id="PS51732">
    <property type="entry name" value="ASN_GLN_ASE_3"/>
    <property type="match status" value="1"/>
</dbReference>
<dbReference type="InterPro" id="IPR020827">
    <property type="entry name" value="Asparaginase/glutaminase_AS1"/>
</dbReference>
<dbReference type="PROSITE" id="PS00144">
    <property type="entry name" value="ASN_GLN_ASE_1"/>
    <property type="match status" value="1"/>
</dbReference>
<evidence type="ECO:0000259" key="8">
    <source>
        <dbReference type="Pfam" id="PF17763"/>
    </source>
</evidence>
<dbReference type="InterPro" id="IPR037152">
    <property type="entry name" value="L-asparaginase_N_sf"/>
</dbReference>
<protein>
    <recommendedName>
        <fullName evidence="2">asparaginase</fullName>
        <ecNumber evidence="2">3.5.1.1</ecNumber>
    </recommendedName>
</protein>
<dbReference type="PROSITE" id="PS00917">
    <property type="entry name" value="ASN_GLN_ASE_2"/>
    <property type="match status" value="1"/>
</dbReference>
<dbReference type="InterPro" id="IPR006034">
    <property type="entry name" value="Asparaginase/glutaminase-like"/>
</dbReference>
<dbReference type="InterPro" id="IPR006033">
    <property type="entry name" value="AsnA_fam"/>
</dbReference>
<dbReference type="Proteomes" id="UP001652431">
    <property type="component" value="Unassembled WGS sequence"/>
</dbReference>
<evidence type="ECO:0000313" key="10">
    <source>
        <dbReference type="Proteomes" id="UP001652431"/>
    </source>
</evidence>
<feature type="active site" evidence="6">
    <location>
        <position position="86"/>
    </location>
</feature>
<dbReference type="SMART" id="SM00870">
    <property type="entry name" value="Asparaginase"/>
    <property type="match status" value="1"/>
</dbReference>
<dbReference type="PIRSF" id="PIRSF001220">
    <property type="entry name" value="L-ASNase_gatD"/>
    <property type="match status" value="1"/>
</dbReference>
<gene>
    <name evidence="9" type="ORF">OCV99_10120</name>
</gene>
<comment type="similarity">
    <text evidence="1">Belongs to the asparaginase 1 family.</text>
</comment>
<dbReference type="InterPro" id="IPR027473">
    <property type="entry name" value="L-asparaginase_C"/>
</dbReference>
<dbReference type="Pfam" id="PF17763">
    <property type="entry name" value="Asparaginase_C"/>
    <property type="match status" value="1"/>
</dbReference>
<comment type="caution">
    <text evidence="9">The sequence shown here is derived from an EMBL/GenBank/DDBJ whole genome shotgun (WGS) entry which is preliminary data.</text>
</comment>
<dbReference type="EMBL" id="JAOQJU010000011">
    <property type="protein sequence ID" value="MCU6686896.1"/>
    <property type="molecule type" value="Genomic_DNA"/>
</dbReference>